<comment type="caution">
    <text evidence="2">The sequence shown here is derived from an EMBL/GenBank/DDBJ whole genome shotgun (WGS) entry which is preliminary data.</text>
</comment>
<evidence type="ECO:0000313" key="3">
    <source>
        <dbReference type="Proteomes" id="UP001628193"/>
    </source>
</evidence>
<proteinExistence type="predicted"/>
<organism evidence="2 3">
    <name type="scientific">Candidatus Magnetaquiglobus chichijimensis</name>
    <dbReference type="NCBI Taxonomy" id="3141448"/>
    <lineage>
        <taxon>Bacteria</taxon>
        <taxon>Pseudomonadati</taxon>
        <taxon>Pseudomonadota</taxon>
        <taxon>Magnetococcia</taxon>
        <taxon>Magnetococcales</taxon>
        <taxon>Candidatus Magnetaquicoccaceae</taxon>
        <taxon>Candidatus Magnetaquiglobus</taxon>
    </lineage>
</organism>
<keyword evidence="3" id="KW-1185">Reference proteome</keyword>
<accession>A0ABQ0CA42</accession>
<reference evidence="2 3" key="2">
    <citation type="submission" date="2024-09" db="EMBL/GenBank/DDBJ databases">
        <title>Draft genome sequence of Candidatus Magnetaquicoccaceae bacterium FCR-1.</title>
        <authorList>
            <person name="Shimoshige H."/>
            <person name="Shimamura S."/>
            <person name="Taoka A."/>
            <person name="Kobayashi H."/>
            <person name="Maekawa T."/>
        </authorList>
    </citation>
    <scope>NUCLEOTIDE SEQUENCE [LARGE SCALE GENOMIC DNA]</scope>
    <source>
        <strain evidence="2 3">FCR-1</strain>
    </source>
</reference>
<evidence type="ECO:0000256" key="1">
    <source>
        <dbReference type="SAM" id="MobiDB-lite"/>
    </source>
</evidence>
<feature type="region of interest" description="Disordered" evidence="1">
    <location>
        <begin position="1"/>
        <end position="31"/>
    </location>
</feature>
<protein>
    <submittedName>
        <fullName evidence="2">Uncharacterized protein</fullName>
    </submittedName>
</protein>
<name>A0ABQ0CA42_9PROT</name>
<dbReference type="EMBL" id="BAAFGK010000004">
    <property type="protein sequence ID" value="GAB0057761.1"/>
    <property type="molecule type" value="Genomic_DNA"/>
</dbReference>
<reference evidence="2 3" key="1">
    <citation type="submission" date="2024-05" db="EMBL/GenBank/DDBJ databases">
        <authorList>
            <consortium name="Candidatus Magnetaquicoccaceae bacterium FCR-1 genome sequencing consortium"/>
            <person name="Shimoshige H."/>
            <person name="Shimamura S."/>
            <person name="Taoka A."/>
            <person name="Kobayashi H."/>
            <person name="Maekawa T."/>
        </authorList>
    </citation>
    <scope>NUCLEOTIDE SEQUENCE [LARGE SCALE GENOMIC DNA]</scope>
    <source>
        <strain evidence="2 3">FCR-1</strain>
    </source>
</reference>
<sequence length="31" mass="3440">MYPGSSEFPIPRKSGIPSLKKKEYSSCPLPD</sequence>
<gene>
    <name evidence="2" type="ORF">SIID45300_02093</name>
</gene>
<evidence type="ECO:0000313" key="2">
    <source>
        <dbReference type="EMBL" id="GAB0057761.1"/>
    </source>
</evidence>
<dbReference type="Proteomes" id="UP001628193">
    <property type="component" value="Unassembled WGS sequence"/>
</dbReference>